<dbReference type="OrthoDB" id="2367075at2759"/>
<sequence>MVKPVATTGASPQRDNQFYVETITFLVEDTLFKVPRLYFERNSGIFRDMFTVPPGDKPTEGSCDENPLALKSIQKVDFQRLLRAMFPDLAFKATPMGSEEWISVLKLSTMWTFGELRQLAIKWLGRLNINPVEKVMFARNYKVESLLVQGYKELIKRKEGPSVEEAKVLGYEAAIRLYEKRERHRGSESVSRSTQHRQEHRANVSLIADIEKTFKEELDSIKRDSRAIEEASRPDNHGIENNKPDNPSGSAAFMSDSDSDWELNNLDVTFTRKRART</sequence>
<dbReference type="HOGENOM" id="CLU_047592_2_1_1"/>
<organism evidence="2 3">
    <name type="scientific">Piloderma croceum (strain F 1598)</name>
    <dbReference type="NCBI Taxonomy" id="765440"/>
    <lineage>
        <taxon>Eukaryota</taxon>
        <taxon>Fungi</taxon>
        <taxon>Dikarya</taxon>
        <taxon>Basidiomycota</taxon>
        <taxon>Agaricomycotina</taxon>
        <taxon>Agaricomycetes</taxon>
        <taxon>Agaricomycetidae</taxon>
        <taxon>Atheliales</taxon>
        <taxon>Atheliaceae</taxon>
        <taxon>Piloderma</taxon>
    </lineage>
</organism>
<dbReference type="EMBL" id="KN832999">
    <property type="protein sequence ID" value="KIM81413.1"/>
    <property type="molecule type" value="Genomic_DNA"/>
</dbReference>
<dbReference type="InterPro" id="IPR011333">
    <property type="entry name" value="SKP1/BTB/POZ_sf"/>
</dbReference>
<keyword evidence="3" id="KW-1185">Reference proteome</keyword>
<dbReference type="Proteomes" id="UP000054166">
    <property type="component" value="Unassembled WGS sequence"/>
</dbReference>
<dbReference type="InParanoid" id="A0A0C3B586"/>
<dbReference type="STRING" id="765440.A0A0C3B586"/>
<dbReference type="Gene3D" id="3.30.710.10">
    <property type="entry name" value="Potassium Channel Kv1.1, Chain A"/>
    <property type="match status" value="1"/>
</dbReference>
<proteinExistence type="predicted"/>
<evidence type="ECO:0000256" key="1">
    <source>
        <dbReference type="SAM" id="MobiDB-lite"/>
    </source>
</evidence>
<protein>
    <submittedName>
        <fullName evidence="2">Uncharacterized protein</fullName>
    </submittedName>
</protein>
<accession>A0A0C3B586</accession>
<evidence type="ECO:0000313" key="3">
    <source>
        <dbReference type="Proteomes" id="UP000054166"/>
    </source>
</evidence>
<name>A0A0C3B586_PILCF</name>
<dbReference type="AlphaFoldDB" id="A0A0C3B586"/>
<gene>
    <name evidence="2" type="ORF">PILCRDRAFT_821497</name>
</gene>
<evidence type="ECO:0000313" key="2">
    <source>
        <dbReference type="EMBL" id="KIM81413.1"/>
    </source>
</evidence>
<feature type="region of interest" description="Disordered" evidence="1">
    <location>
        <begin position="225"/>
        <end position="258"/>
    </location>
</feature>
<dbReference type="SUPFAM" id="SSF54695">
    <property type="entry name" value="POZ domain"/>
    <property type="match status" value="1"/>
</dbReference>
<reference evidence="3" key="2">
    <citation type="submission" date="2015-01" db="EMBL/GenBank/DDBJ databases">
        <title>Evolutionary Origins and Diversification of the Mycorrhizal Mutualists.</title>
        <authorList>
            <consortium name="DOE Joint Genome Institute"/>
            <consortium name="Mycorrhizal Genomics Consortium"/>
            <person name="Kohler A."/>
            <person name="Kuo A."/>
            <person name="Nagy L.G."/>
            <person name="Floudas D."/>
            <person name="Copeland A."/>
            <person name="Barry K.W."/>
            <person name="Cichocki N."/>
            <person name="Veneault-Fourrey C."/>
            <person name="LaButti K."/>
            <person name="Lindquist E.A."/>
            <person name="Lipzen A."/>
            <person name="Lundell T."/>
            <person name="Morin E."/>
            <person name="Murat C."/>
            <person name="Riley R."/>
            <person name="Ohm R."/>
            <person name="Sun H."/>
            <person name="Tunlid A."/>
            <person name="Henrissat B."/>
            <person name="Grigoriev I.V."/>
            <person name="Hibbett D.S."/>
            <person name="Martin F."/>
        </authorList>
    </citation>
    <scope>NUCLEOTIDE SEQUENCE [LARGE SCALE GENOMIC DNA]</scope>
    <source>
        <strain evidence="3">F 1598</strain>
    </source>
</reference>
<reference evidence="2 3" key="1">
    <citation type="submission" date="2014-04" db="EMBL/GenBank/DDBJ databases">
        <authorList>
            <consortium name="DOE Joint Genome Institute"/>
            <person name="Kuo A."/>
            <person name="Tarkka M."/>
            <person name="Buscot F."/>
            <person name="Kohler A."/>
            <person name="Nagy L.G."/>
            <person name="Floudas D."/>
            <person name="Copeland A."/>
            <person name="Barry K.W."/>
            <person name="Cichocki N."/>
            <person name="Veneault-Fourrey C."/>
            <person name="LaButti K."/>
            <person name="Lindquist E.A."/>
            <person name="Lipzen A."/>
            <person name="Lundell T."/>
            <person name="Morin E."/>
            <person name="Murat C."/>
            <person name="Sun H."/>
            <person name="Tunlid A."/>
            <person name="Henrissat B."/>
            <person name="Grigoriev I.V."/>
            <person name="Hibbett D.S."/>
            <person name="Martin F."/>
            <person name="Nordberg H.P."/>
            <person name="Cantor M.N."/>
            <person name="Hua S.X."/>
        </authorList>
    </citation>
    <scope>NUCLEOTIDE SEQUENCE [LARGE SCALE GENOMIC DNA]</scope>
    <source>
        <strain evidence="2 3">F 1598</strain>
    </source>
</reference>
<feature type="compositionally biased region" description="Basic and acidic residues" evidence="1">
    <location>
        <begin position="225"/>
        <end position="243"/>
    </location>
</feature>